<evidence type="ECO:0000313" key="11">
    <source>
        <dbReference type="Proteomes" id="UP001206312"/>
    </source>
</evidence>
<evidence type="ECO:0000256" key="8">
    <source>
        <dbReference type="SAM" id="Phobius"/>
    </source>
</evidence>
<organism evidence="10 11">
    <name type="scientific">Robiginitalea marina</name>
    <dbReference type="NCBI Taxonomy" id="2954105"/>
    <lineage>
        <taxon>Bacteria</taxon>
        <taxon>Pseudomonadati</taxon>
        <taxon>Bacteroidota</taxon>
        <taxon>Flavobacteriia</taxon>
        <taxon>Flavobacteriales</taxon>
        <taxon>Flavobacteriaceae</taxon>
        <taxon>Robiginitalea</taxon>
    </lineage>
</organism>
<feature type="domain" description="Major facilitator superfamily (MFS) profile" evidence="9">
    <location>
        <begin position="26"/>
        <end position="421"/>
    </location>
</feature>
<accession>A0ABT1AV14</accession>
<name>A0ABT1AV14_9FLAO</name>
<feature type="transmembrane region" description="Helical" evidence="8">
    <location>
        <begin position="183"/>
        <end position="200"/>
    </location>
</feature>
<dbReference type="CDD" id="cd17320">
    <property type="entry name" value="MFS_MdfA_MDR_like"/>
    <property type="match status" value="1"/>
</dbReference>
<feature type="transmembrane region" description="Helical" evidence="8">
    <location>
        <begin position="298"/>
        <end position="319"/>
    </location>
</feature>
<dbReference type="PANTHER" id="PTHR23502:SF132">
    <property type="entry name" value="POLYAMINE TRANSPORTER 2-RELATED"/>
    <property type="match status" value="1"/>
</dbReference>
<dbReference type="PANTHER" id="PTHR23502">
    <property type="entry name" value="MAJOR FACILITATOR SUPERFAMILY"/>
    <property type="match status" value="1"/>
</dbReference>
<dbReference type="Gene3D" id="1.20.1720.10">
    <property type="entry name" value="Multidrug resistance protein D"/>
    <property type="match status" value="1"/>
</dbReference>
<dbReference type="InterPro" id="IPR011701">
    <property type="entry name" value="MFS"/>
</dbReference>
<feature type="transmembrane region" description="Helical" evidence="8">
    <location>
        <begin position="325"/>
        <end position="346"/>
    </location>
</feature>
<dbReference type="NCBIfam" id="TIGR00710">
    <property type="entry name" value="efflux_Bcr_CflA"/>
    <property type="match status" value="1"/>
</dbReference>
<dbReference type="InterPro" id="IPR036259">
    <property type="entry name" value="MFS_trans_sf"/>
</dbReference>
<feature type="transmembrane region" description="Helical" evidence="8">
    <location>
        <begin position="358"/>
        <end position="381"/>
    </location>
</feature>
<feature type="transmembrane region" description="Helical" evidence="8">
    <location>
        <begin position="153"/>
        <end position="171"/>
    </location>
</feature>
<feature type="transmembrane region" description="Helical" evidence="8">
    <location>
        <begin position="387"/>
        <end position="408"/>
    </location>
</feature>
<proteinExistence type="inferred from homology"/>
<gene>
    <name evidence="10" type="ORF">NG653_01490</name>
</gene>
<dbReference type="Proteomes" id="UP001206312">
    <property type="component" value="Unassembled WGS sequence"/>
</dbReference>
<dbReference type="EMBL" id="JAMXIB010000001">
    <property type="protein sequence ID" value="MCO5723509.1"/>
    <property type="molecule type" value="Genomic_DNA"/>
</dbReference>
<keyword evidence="4" id="KW-1003">Cell membrane</keyword>
<evidence type="ECO:0000256" key="7">
    <source>
        <dbReference type="ARBA" id="ARBA00023136"/>
    </source>
</evidence>
<keyword evidence="7 8" id="KW-0472">Membrane</keyword>
<evidence type="ECO:0000256" key="1">
    <source>
        <dbReference type="ARBA" id="ARBA00004651"/>
    </source>
</evidence>
<comment type="subcellular location">
    <subcellularLocation>
        <location evidence="1">Cell membrane</location>
        <topology evidence="1">Multi-pass membrane protein</topology>
    </subcellularLocation>
</comment>
<keyword evidence="11" id="KW-1185">Reference proteome</keyword>
<dbReference type="RefSeq" id="WP_252739884.1">
    <property type="nucleotide sequence ID" value="NZ_JAMXIB010000001.1"/>
</dbReference>
<dbReference type="Pfam" id="PF07690">
    <property type="entry name" value="MFS_1"/>
    <property type="match status" value="1"/>
</dbReference>
<evidence type="ECO:0000313" key="10">
    <source>
        <dbReference type="EMBL" id="MCO5723509.1"/>
    </source>
</evidence>
<dbReference type="InterPro" id="IPR020846">
    <property type="entry name" value="MFS_dom"/>
</dbReference>
<dbReference type="PROSITE" id="PS50850">
    <property type="entry name" value="MFS"/>
    <property type="match status" value="1"/>
</dbReference>
<feature type="transmembrane region" description="Helical" evidence="8">
    <location>
        <begin position="271"/>
        <end position="291"/>
    </location>
</feature>
<dbReference type="InterPro" id="IPR004812">
    <property type="entry name" value="Efflux_drug-R_Bcr/CmlA"/>
</dbReference>
<feature type="transmembrane region" description="Helical" evidence="8">
    <location>
        <begin position="233"/>
        <end position="251"/>
    </location>
</feature>
<dbReference type="SUPFAM" id="SSF103473">
    <property type="entry name" value="MFS general substrate transporter"/>
    <property type="match status" value="1"/>
</dbReference>
<keyword evidence="3" id="KW-0813">Transport</keyword>
<evidence type="ECO:0000256" key="4">
    <source>
        <dbReference type="ARBA" id="ARBA00022475"/>
    </source>
</evidence>
<comment type="similarity">
    <text evidence="2">Belongs to the major facilitator superfamily. Bcr/CmlA family.</text>
</comment>
<feature type="transmembrane region" description="Helical" evidence="8">
    <location>
        <begin position="95"/>
        <end position="114"/>
    </location>
</feature>
<evidence type="ECO:0000256" key="6">
    <source>
        <dbReference type="ARBA" id="ARBA00022989"/>
    </source>
</evidence>
<keyword evidence="6 8" id="KW-1133">Transmembrane helix</keyword>
<reference evidence="10 11" key="1">
    <citation type="submission" date="2022-06" db="EMBL/GenBank/DDBJ databases">
        <authorList>
            <person name="Xuan X."/>
        </authorList>
    </citation>
    <scope>NUCLEOTIDE SEQUENCE [LARGE SCALE GENOMIC DNA]</scope>
    <source>
        <strain evidence="10 11">2V75</strain>
    </source>
</reference>
<evidence type="ECO:0000256" key="3">
    <source>
        <dbReference type="ARBA" id="ARBA00022448"/>
    </source>
</evidence>
<keyword evidence="5 8" id="KW-0812">Transmembrane</keyword>
<feature type="transmembrane region" description="Helical" evidence="8">
    <location>
        <begin position="28"/>
        <end position="47"/>
    </location>
</feature>
<feature type="transmembrane region" description="Helical" evidence="8">
    <location>
        <begin position="67"/>
        <end position="83"/>
    </location>
</feature>
<sequence>MADPIQWLSTELDYLWPVQEKAQSNLEFIALMAALMSAVALALDALLPALDLIGIAVGNQDPAKNQWLVTLFFLGIGTGPLLFGPVSDSVGRKPIVYIGFALFIAASFLCVDARSLDLMLLGRFLQGVALSAPRTISIAMIRDKFSGDYMARIMSFVTVVFILVPVVAPALGKFILDFHGWKAIFYFQAGFGVLIAIWFWKRQPETLLPRNRVTFRASKIVYGFREVLQYRKTILYTLVWGMVTGSFLVYLSSSQQIFENQYGLSELFPYFFAALAITIGGATFMNGSLVVRFGMGRMISASLLAFTLTALVYVGLFAGKPNPSIGILMLFLCLQFFAIGFLFGNLRAMAMEPLGHIAGLGAAITGFLASLLSVGIGSWIGSLIGETVLPLFVGFLVCGILSMGLLLIGRPGAFRFKTTQT</sequence>
<comment type="caution">
    <text evidence="10">The sequence shown here is derived from an EMBL/GenBank/DDBJ whole genome shotgun (WGS) entry which is preliminary data.</text>
</comment>
<evidence type="ECO:0000259" key="9">
    <source>
        <dbReference type="PROSITE" id="PS50850"/>
    </source>
</evidence>
<evidence type="ECO:0000256" key="2">
    <source>
        <dbReference type="ARBA" id="ARBA00006236"/>
    </source>
</evidence>
<evidence type="ECO:0000256" key="5">
    <source>
        <dbReference type="ARBA" id="ARBA00022692"/>
    </source>
</evidence>
<protein>
    <submittedName>
        <fullName evidence="10">Multidrug effflux MFS transporter</fullName>
    </submittedName>
</protein>